<dbReference type="GO" id="GO:0004842">
    <property type="term" value="F:ubiquitin-protein transferase activity"/>
    <property type="evidence" value="ECO:0007669"/>
    <property type="project" value="InterPro"/>
</dbReference>
<name>A0A815PV36_9BILA</name>
<organism evidence="1 3">
    <name type="scientific">Didymodactylos carnosus</name>
    <dbReference type="NCBI Taxonomy" id="1234261"/>
    <lineage>
        <taxon>Eukaryota</taxon>
        <taxon>Metazoa</taxon>
        <taxon>Spiralia</taxon>
        <taxon>Gnathifera</taxon>
        <taxon>Rotifera</taxon>
        <taxon>Eurotatoria</taxon>
        <taxon>Bdelloidea</taxon>
        <taxon>Philodinida</taxon>
        <taxon>Philodinidae</taxon>
        <taxon>Didymodactylos</taxon>
    </lineage>
</organism>
<gene>
    <name evidence="1" type="ORF">GPM918_LOCUS34847</name>
    <name evidence="2" type="ORF">SRO942_LOCUS35561</name>
</gene>
<protein>
    <submittedName>
        <fullName evidence="1">Uncharacterized protein</fullName>
    </submittedName>
</protein>
<proteinExistence type="predicted"/>
<dbReference type="GO" id="GO:0016887">
    <property type="term" value="F:ATP hydrolysis activity"/>
    <property type="evidence" value="ECO:0007669"/>
    <property type="project" value="InterPro"/>
</dbReference>
<sequence length="236" mass="27502">MFMDEAGLPDEKKMVLKVLHPYLDECKVAFVTVSNKLFNAANANRTICVFQLLPSEEDKLTLAFEKIILALCKTYRQVLSYDDILKIFHDQDFIYMLRDLRFNISTRNATSNTHKDNWNLRRQENNSNVILSCITPTSLICALENNFNGIKKDQFDRLVQIFFTSVSERISSFNKPNDIKYRDPVSVLRDSMKLESTRRRLYCRYNLIIDESEDESVANLLFEGILQPNSENTTVF</sequence>
<dbReference type="Proteomes" id="UP000681722">
    <property type="component" value="Unassembled WGS sequence"/>
</dbReference>
<dbReference type="Proteomes" id="UP000663829">
    <property type="component" value="Unassembled WGS sequence"/>
</dbReference>
<evidence type="ECO:0000313" key="2">
    <source>
        <dbReference type="EMBL" id="CAF4326757.1"/>
    </source>
</evidence>
<reference evidence="1" key="1">
    <citation type="submission" date="2021-02" db="EMBL/GenBank/DDBJ databases">
        <authorList>
            <person name="Nowell W R."/>
        </authorList>
    </citation>
    <scope>NUCLEOTIDE SEQUENCE</scope>
</reference>
<dbReference type="OrthoDB" id="10573091at2759"/>
<dbReference type="AlphaFoldDB" id="A0A815PV36"/>
<comment type="caution">
    <text evidence="1">The sequence shown here is derived from an EMBL/GenBank/DDBJ whole genome shotgun (WGS) entry which is preliminary data.</text>
</comment>
<evidence type="ECO:0000313" key="1">
    <source>
        <dbReference type="EMBL" id="CAF1454352.1"/>
    </source>
</evidence>
<dbReference type="InterPro" id="IPR031248">
    <property type="entry name" value="RNF213"/>
</dbReference>
<evidence type="ECO:0000313" key="3">
    <source>
        <dbReference type="Proteomes" id="UP000663829"/>
    </source>
</evidence>
<dbReference type="EMBL" id="CAJOBC010085108">
    <property type="protein sequence ID" value="CAF4326757.1"/>
    <property type="molecule type" value="Genomic_DNA"/>
</dbReference>
<dbReference type="PANTHER" id="PTHR22605">
    <property type="entry name" value="RZ-TYPE DOMAIN-CONTAINING PROTEIN"/>
    <property type="match status" value="1"/>
</dbReference>
<dbReference type="EMBL" id="CAJNOQ010019653">
    <property type="protein sequence ID" value="CAF1454352.1"/>
    <property type="molecule type" value="Genomic_DNA"/>
</dbReference>
<dbReference type="PANTHER" id="PTHR22605:SF1">
    <property type="entry name" value="RZ-TYPE DOMAIN-CONTAINING PROTEIN"/>
    <property type="match status" value="1"/>
</dbReference>
<keyword evidence="3" id="KW-1185">Reference proteome</keyword>
<accession>A0A815PV36</accession>